<dbReference type="InterPro" id="IPR000223">
    <property type="entry name" value="Pept_S26A_signal_pept_1"/>
</dbReference>
<feature type="active site" evidence="7">
    <location>
        <position position="101"/>
    </location>
</feature>
<evidence type="ECO:0000256" key="2">
    <source>
        <dbReference type="ARBA" id="ARBA00004401"/>
    </source>
</evidence>
<dbReference type="EC" id="3.4.21.89" evidence="4 8"/>
<keyword evidence="8" id="KW-0472">Membrane</keyword>
<reference evidence="11 12" key="1">
    <citation type="submission" date="2018-03" db="EMBL/GenBank/DDBJ databases">
        <title>The ancient ancestry and fast evolution of plastids.</title>
        <authorList>
            <person name="Moore K.R."/>
            <person name="Magnabosco C."/>
            <person name="Momper L."/>
            <person name="Gold D.A."/>
            <person name="Bosak T."/>
            <person name="Fournier G.P."/>
        </authorList>
    </citation>
    <scope>NUCLEOTIDE SEQUENCE [LARGE SCALE GENOMIC DNA]</scope>
    <source>
        <strain evidence="11 12">CCALA 016</strain>
    </source>
</reference>
<reference evidence="11 12" key="2">
    <citation type="submission" date="2018-03" db="EMBL/GenBank/DDBJ databases">
        <authorList>
            <person name="Keele B.F."/>
        </authorList>
    </citation>
    <scope>NUCLEOTIDE SEQUENCE [LARGE SCALE GENOMIC DNA]</scope>
    <source>
        <strain evidence="11 12">CCALA 016</strain>
    </source>
</reference>
<feature type="domain" description="Peptidase S26" evidence="10">
    <location>
        <begin position="24"/>
        <end position="180"/>
    </location>
</feature>
<comment type="subcellular location">
    <subcellularLocation>
        <location evidence="2">Cell membrane</location>
        <topology evidence="2">Single-pass type II membrane protein</topology>
    </subcellularLocation>
    <subcellularLocation>
        <location evidence="9">Membrane</location>
        <topology evidence="9">Single-pass type II membrane protein</topology>
    </subcellularLocation>
</comment>
<protein>
    <recommendedName>
        <fullName evidence="4 8">Signal peptidase I</fullName>
        <ecNumber evidence="4 8">3.4.21.89</ecNumber>
    </recommendedName>
</protein>
<dbReference type="GO" id="GO:0006465">
    <property type="term" value="P:signal peptide processing"/>
    <property type="evidence" value="ECO:0007669"/>
    <property type="project" value="InterPro"/>
</dbReference>
<dbReference type="OrthoDB" id="9802919at2"/>
<evidence type="ECO:0000256" key="5">
    <source>
        <dbReference type="ARBA" id="ARBA00022670"/>
    </source>
</evidence>
<evidence type="ECO:0000256" key="9">
    <source>
        <dbReference type="RuleBase" id="RU362042"/>
    </source>
</evidence>
<feature type="active site" evidence="7">
    <location>
        <position position="51"/>
    </location>
</feature>
<dbReference type="InterPro" id="IPR019757">
    <property type="entry name" value="Pept_S26A_signal_pept_1_Lys-AS"/>
</dbReference>
<evidence type="ECO:0000256" key="8">
    <source>
        <dbReference type="RuleBase" id="RU003993"/>
    </source>
</evidence>
<evidence type="ECO:0000313" key="11">
    <source>
        <dbReference type="EMBL" id="PSF35458.1"/>
    </source>
</evidence>
<dbReference type="EMBL" id="PXOH01000020">
    <property type="protein sequence ID" value="PSF35458.1"/>
    <property type="molecule type" value="Genomic_DNA"/>
</dbReference>
<keyword evidence="12" id="KW-1185">Reference proteome</keyword>
<dbReference type="InterPro" id="IPR036286">
    <property type="entry name" value="LexA/Signal_pep-like_sf"/>
</dbReference>
<evidence type="ECO:0000256" key="3">
    <source>
        <dbReference type="ARBA" id="ARBA00009370"/>
    </source>
</evidence>
<evidence type="ECO:0000256" key="6">
    <source>
        <dbReference type="ARBA" id="ARBA00022801"/>
    </source>
</evidence>
<evidence type="ECO:0000313" key="12">
    <source>
        <dbReference type="Proteomes" id="UP000239001"/>
    </source>
</evidence>
<dbReference type="GO" id="GO:0005886">
    <property type="term" value="C:plasma membrane"/>
    <property type="evidence" value="ECO:0007669"/>
    <property type="project" value="UniProtKB-SubCell"/>
</dbReference>
<dbReference type="RefSeq" id="WP_106458098.1">
    <property type="nucleotide sequence ID" value="NZ_PXOH01000020.1"/>
</dbReference>
<dbReference type="PANTHER" id="PTHR43390">
    <property type="entry name" value="SIGNAL PEPTIDASE I"/>
    <property type="match status" value="1"/>
</dbReference>
<dbReference type="InterPro" id="IPR019533">
    <property type="entry name" value="Peptidase_S26"/>
</dbReference>
<comment type="caution">
    <text evidence="11">The sequence shown here is derived from an EMBL/GenBank/DDBJ whole genome shotgun (WGS) entry which is preliminary data.</text>
</comment>
<accession>A0A2T1LV09</accession>
<keyword evidence="8" id="KW-1133">Transmembrane helix</keyword>
<dbReference type="GO" id="GO:0009003">
    <property type="term" value="F:signal peptidase activity"/>
    <property type="evidence" value="ECO:0007669"/>
    <property type="project" value="UniProtKB-EC"/>
</dbReference>
<evidence type="ECO:0000256" key="7">
    <source>
        <dbReference type="PIRSR" id="PIRSR600223-1"/>
    </source>
</evidence>
<dbReference type="Gene3D" id="2.10.109.10">
    <property type="entry name" value="Umud Fragment, subunit A"/>
    <property type="match status" value="1"/>
</dbReference>
<dbReference type="AlphaFoldDB" id="A0A2T1LV09"/>
<dbReference type="PROSITE" id="PS00760">
    <property type="entry name" value="SPASE_I_2"/>
    <property type="match status" value="1"/>
</dbReference>
<dbReference type="GO" id="GO:0004252">
    <property type="term" value="F:serine-type endopeptidase activity"/>
    <property type="evidence" value="ECO:0007669"/>
    <property type="project" value="InterPro"/>
</dbReference>
<dbReference type="Pfam" id="PF10502">
    <property type="entry name" value="Peptidase_S26"/>
    <property type="match status" value="1"/>
</dbReference>
<dbReference type="InterPro" id="IPR019758">
    <property type="entry name" value="Pept_S26A_signal_pept_1_CS"/>
</dbReference>
<evidence type="ECO:0000256" key="4">
    <source>
        <dbReference type="ARBA" id="ARBA00013208"/>
    </source>
</evidence>
<comment type="similarity">
    <text evidence="3 9">Belongs to the peptidase S26 family.</text>
</comment>
<organism evidence="11 12">
    <name type="scientific">Aphanothece hegewaldii CCALA 016</name>
    <dbReference type="NCBI Taxonomy" id="2107694"/>
    <lineage>
        <taxon>Bacteria</taxon>
        <taxon>Bacillati</taxon>
        <taxon>Cyanobacteriota</taxon>
        <taxon>Cyanophyceae</taxon>
        <taxon>Oscillatoriophycideae</taxon>
        <taxon>Chroococcales</taxon>
        <taxon>Aphanothecaceae</taxon>
        <taxon>Aphanothece</taxon>
    </lineage>
</organism>
<dbReference type="CDD" id="cd06530">
    <property type="entry name" value="S26_SPase_I"/>
    <property type="match status" value="1"/>
</dbReference>
<dbReference type="PRINTS" id="PR00727">
    <property type="entry name" value="LEADERPTASE"/>
</dbReference>
<keyword evidence="8" id="KW-0812">Transmembrane</keyword>
<proteinExistence type="inferred from homology"/>
<dbReference type="InterPro" id="IPR019756">
    <property type="entry name" value="Pept_S26A_signal_pept_1_Ser-AS"/>
</dbReference>
<evidence type="ECO:0000256" key="1">
    <source>
        <dbReference type="ARBA" id="ARBA00000677"/>
    </source>
</evidence>
<keyword evidence="6 8" id="KW-0378">Hydrolase</keyword>
<dbReference type="PANTHER" id="PTHR43390:SF1">
    <property type="entry name" value="CHLOROPLAST PROCESSING PEPTIDASE"/>
    <property type="match status" value="1"/>
</dbReference>
<dbReference type="Proteomes" id="UP000239001">
    <property type="component" value="Unassembled WGS sequence"/>
</dbReference>
<dbReference type="SUPFAM" id="SSF51306">
    <property type="entry name" value="LexA/Signal peptidase"/>
    <property type="match status" value="1"/>
</dbReference>
<sequence>MKENQKVSSNQVNSSLWQSTKDNLQVIFIALALAFLIRTFIAEPRYIPSDSMLPTLEQGDRLVIEKVSYYFHPPRQGDIVVFEPPLQLQSQGFQRDQAFIKRVIGTPGDTIAVIQGKVYVNDQPLTENYIKEPPNYQLAPLIVPNEQLFVMGDNRNNSNDSHIWGFLPKDNIIGHAIFRFLPFKKIGIIN</sequence>
<keyword evidence="5 8" id="KW-0645">Protease</keyword>
<evidence type="ECO:0000259" key="10">
    <source>
        <dbReference type="Pfam" id="PF10502"/>
    </source>
</evidence>
<dbReference type="PROSITE" id="PS00761">
    <property type="entry name" value="SPASE_I_3"/>
    <property type="match status" value="1"/>
</dbReference>
<name>A0A2T1LV09_9CHRO</name>
<gene>
    <name evidence="11" type="primary">lepB</name>
    <name evidence="11" type="ORF">C7H19_16755</name>
</gene>
<feature type="transmembrane region" description="Helical" evidence="8">
    <location>
        <begin position="24"/>
        <end position="41"/>
    </location>
</feature>
<dbReference type="PROSITE" id="PS00501">
    <property type="entry name" value="SPASE_I_1"/>
    <property type="match status" value="1"/>
</dbReference>
<dbReference type="NCBIfam" id="TIGR02227">
    <property type="entry name" value="sigpep_I_bact"/>
    <property type="match status" value="1"/>
</dbReference>
<comment type="catalytic activity">
    <reaction evidence="1 8">
        <text>Cleavage of hydrophobic, N-terminal signal or leader sequences from secreted and periplasmic proteins.</text>
        <dbReference type="EC" id="3.4.21.89"/>
    </reaction>
</comment>